<dbReference type="PROSITE" id="PS50156">
    <property type="entry name" value="SSD"/>
    <property type="match status" value="2"/>
</dbReference>
<dbReference type="PANTHER" id="PTHR33406:SF13">
    <property type="entry name" value="MEMBRANE PROTEIN YDFJ"/>
    <property type="match status" value="1"/>
</dbReference>
<reference evidence="8 9" key="1">
    <citation type="submission" date="2017-03" db="EMBL/GenBank/DDBJ databases">
        <title>Draft Genome sequence of Marispirochaeta sp. strain JC444.</title>
        <authorList>
            <person name="Shivani Y."/>
            <person name="Subhash Y."/>
            <person name="Sasikala C."/>
            <person name="Ramana C."/>
        </authorList>
    </citation>
    <scope>NUCLEOTIDE SEQUENCE [LARGE SCALE GENOMIC DNA]</scope>
    <source>
        <strain evidence="8 9">JC444</strain>
    </source>
</reference>
<accession>A0A1Y1S341</accession>
<dbReference type="Gene3D" id="1.20.1640.10">
    <property type="entry name" value="Multidrug efflux transporter AcrB transmembrane domain"/>
    <property type="match status" value="2"/>
</dbReference>
<feature type="transmembrane region" description="Helical" evidence="6">
    <location>
        <begin position="213"/>
        <end position="232"/>
    </location>
</feature>
<sequence length="896" mass="99317">MSWITKHPKFVLAMTLIITIITGLLIPGIVINNSVRVFFPDDHPSNVKLEQLDETYGNQILMVVSLTDEEKGILTPALINHVSELVKEIETYDFVEDVKALTNTDYPVGTEEGMEVGPLIPRDFSGSGEEIEEIRRRLMDWPRMYRKMVYSDDLKATQLIISIDYDHEARDLDILYSKVVSLIREKGLSGVEYRMAGHPVITQRARAYMYHDLLILIPVVLAVILTILFLAFKRPRATLLPVITVAIATVWTFGVMALAGIEFTIITTCLPVLLIAVGSAYGIHVLNHYYDELSETDSGLEHTELVARSVRRVSKPVLMAGLTTIAGFMSIVTSRIVPLRMFAIFSSLGTLFSLILAMTFIPAILCLKPPKDHAKMRDSGHAAEMRERFYIKIFSYLRSRKPALLLGTVIIIAFSIYGLTQIDIESSMLDYFPKQSTMRQHNDYIAKTFSGTNIFSLVIKGEKSGDLARPEILKVMDDLKTYLIEHHEKIGKIISYSDFIRRMNMIMNYPPAEVPADGDVVTPVESSFSSDDDVEFASFFDDAEPEEDASFSSFFGEEDSGKGAAGEVVSTIAEKKESPFPYEQYAKEMTYRDFLELISEAALEKSGTELTGGELVTLIQRRFNYRGAAFDEIPCDPGRYPVETREDLADLISQYLLLYSGSLDEFADDALEPTEACMTIQMTNNATGPVAEVIKDARAFAERNFPDGYVLEAGGTAEMELALTRMVTSSQIVSLVVALVIVFIIIALAFRSILAGLIGCVPLSMAILINFGIMGLTGINLDIVTSLIASIAIGIGVDYTIHFMTNYHEERLKSGDLQQVTRNSLKLSGRAILINALAVGLGFAVLLFSGFVVLRYIGLLVAIIMGTSSLAALVLLPIILNTFRPSFMTRKSGGKQ</sequence>
<dbReference type="Pfam" id="PF03176">
    <property type="entry name" value="MMPL"/>
    <property type="match status" value="2"/>
</dbReference>
<keyword evidence="4 6" id="KW-1133">Transmembrane helix</keyword>
<feature type="transmembrane region" description="Helical" evidence="6">
    <location>
        <begin position="783"/>
        <end position="801"/>
    </location>
</feature>
<feature type="transmembrane region" description="Helical" evidence="6">
    <location>
        <begin position="757"/>
        <end position="777"/>
    </location>
</feature>
<evidence type="ECO:0000259" key="7">
    <source>
        <dbReference type="PROSITE" id="PS50156"/>
    </source>
</evidence>
<evidence type="ECO:0000256" key="6">
    <source>
        <dbReference type="SAM" id="Phobius"/>
    </source>
</evidence>
<dbReference type="STRING" id="1963862.B4O97_00720"/>
<proteinExistence type="predicted"/>
<feature type="transmembrane region" description="Helical" evidence="6">
    <location>
        <begin position="732"/>
        <end position="750"/>
    </location>
</feature>
<keyword evidence="5 6" id="KW-0472">Membrane</keyword>
<feature type="transmembrane region" description="Helical" evidence="6">
    <location>
        <begin position="402"/>
        <end position="420"/>
    </location>
</feature>
<feature type="transmembrane region" description="Helical" evidence="6">
    <location>
        <begin position="12"/>
        <end position="31"/>
    </location>
</feature>
<evidence type="ECO:0000313" key="8">
    <source>
        <dbReference type="EMBL" id="ORC38313.1"/>
    </source>
</evidence>
<dbReference type="RefSeq" id="WP_083047317.1">
    <property type="nucleotide sequence ID" value="NZ_MWQY01000001.1"/>
</dbReference>
<keyword evidence="3 6" id="KW-0812">Transmembrane</keyword>
<dbReference type="InterPro" id="IPR000731">
    <property type="entry name" value="SSD"/>
</dbReference>
<dbReference type="PANTHER" id="PTHR33406">
    <property type="entry name" value="MEMBRANE PROTEIN MJ1562-RELATED"/>
    <property type="match status" value="1"/>
</dbReference>
<organism evidence="8 9">
    <name type="scientific">Marispirochaeta aestuarii</name>
    <dbReference type="NCBI Taxonomy" id="1963862"/>
    <lineage>
        <taxon>Bacteria</taxon>
        <taxon>Pseudomonadati</taxon>
        <taxon>Spirochaetota</taxon>
        <taxon>Spirochaetia</taxon>
        <taxon>Spirochaetales</taxon>
        <taxon>Spirochaetaceae</taxon>
        <taxon>Marispirochaeta</taxon>
    </lineage>
</organism>
<dbReference type="SUPFAM" id="SSF82866">
    <property type="entry name" value="Multidrug efflux transporter AcrB transmembrane domain"/>
    <property type="match status" value="2"/>
</dbReference>
<feature type="transmembrane region" description="Helical" evidence="6">
    <location>
        <begin position="239"/>
        <end position="259"/>
    </location>
</feature>
<dbReference type="GO" id="GO:0005886">
    <property type="term" value="C:plasma membrane"/>
    <property type="evidence" value="ECO:0007669"/>
    <property type="project" value="UniProtKB-SubCell"/>
</dbReference>
<feature type="transmembrane region" description="Helical" evidence="6">
    <location>
        <begin position="343"/>
        <end position="367"/>
    </location>
</feature>
<feature type="transmembrane region" description="Helical" evidence="6">
    <location>
        <begin position="317"/>
        <end position="337"/>
    </location>
</feature>
<feature type="domain" description="SSD" evidence="7">
    <location>
        <begin position="756"/>
        <end position="882"/>
    </location>
</feature>
<dbReference type="Proteomes" id="UP000192343">
    <property type="component" value="Unassembled WGS sequence"/>
</dbReference>
<evidence type="ECO:0000256" key="5">
    <source>
        <dbReference type="ARBA" id="ARBA00023136"/>
    </source>
</evidence>
<comment type="caution">
    <text evidence="8">The sequence shown here is derived from an EMBL/GenBank/DDBJ whole genome shotgun (WGS) entry which is preliminary data.</text>
</comment>
<feature type="transmembrane region" description="Helical" evidence="6">
    <location>
        <begin position="265"/>
        <end position="286"/>
    </location>
</feature>
<dbReference type="OrthoDB" id="9809027at2"/>
<name>A0A1Y1S341_9SPIO</name>
<keyword evidence="2" id="KW-1003">Cell membrane</keyword>
<evidence type="ECO:0000313" key="9">
    <source>
        <dbReference type="Proteomes" id="UP000192343"/>
    </source>
</evidence>
<dbReference type="InterPro" id="IPR050545">
    <property type="entry name" value="Mycobact_MmpL"/>
</dbReference>
<feature type="transmembrane region" description="Helical" evidence="6">
    <location>
        <begin position="859"/>
        <end position="880"/>
    </location>
</feature>
<gene>
    <name evidence="8" type="ORF">B4O97_00720</name>
</gene>
<dbReference type="InterPro" id="IPR004869">
    <property type="entry name" value="MMPL_dom"/>
</dbReference>
<dbReference type="EMBL" id="MWQY01000001">
    <property type="protein sequence ID" value="ORC38313.1"/>
    <property type="molecule type" value="Genomic_DNA"/>
</dbReference>
<evidence type="ECO:0000256" key="4">
    <source>
        <dbReference type="ARBA" id="ARBA00022989"/>
    </source>
</evidence>
<comment type="subcellular location">
    <subcellularLocation>
        <location evidence="1">Cell membrane</location>
        <topology evidence="1">Multi-pass membrane protein</topology>
    </subcellularLocation>
</comment>
<feature type="transmembrane region" description="Helical" evidence="6">
    <location>
        <begin position="832"/>
        <end position="853"/>
    </location>
</feature>
<dbReference type="AlphaFoldDB" id="A0A1Y1S341"/>
<feature type="domain" description="SSD" evidence="7">
    <location>
        <begin position="242"/>
        <end position="367"/>
    </location>
</feature>
<protein>
    <recommendedName>
        <fullName evidence="7">SSD domain-containing protein</fullName>
    </recommendedName>
</protein>
<evidence type="ECO:0000256" key="2">
    <source>
        <dbReference type="ARBA" id="ARBA00022475"/>
    </source>
</evidence>
<evidence type="ECO:0000256" key="3">
    <source>
        <dbReference type="ARBA" id="ARBA00022692"/>
    </source>
</evidence>
<keyword evidence="9" id="KW-1185">Reference proteome</keyword>
<evidence type="ECO:0000256" key="1">
    <source>
        <dbReference type="ARBA" id="ARBA00004651"/>
    </source>
</evidence>